<sequence length="374" mass="40154">MTSQEKPLVYVMAGGTGGHVIPALAVARGLAEKGYAIRWLGTTAGIEARLVPEAGFPIDWLTIGGLRGKNLLTRLLTPLRLIRAVFAARKYFARNKPALVLGLGGYASGPGGLAARWLGLPLVIHEQNAIAGLTNRVLARIANQTLAAYLNAFPRVPQAFTVVGNPVRADIVGMPGVVQRQIGHRGPVRVLVLGGSLGAKALNDTVPSALSRVSPQLPISVWHQTGIKNIESTQTNYKQCKWADGSDYRVVPFIDDMAQAYAWADFVIARAGALTVAEISVAGIGALFVPFPHAVDDHQTHNAEPLVQSGAALLMQQRDMTVERLVDSLVPVLSDPDRLREMALAARERALPKATETMVRICIETMKKQHKAAT</sequence>
<feature type="binding site" evidence="10">
    <location>
        <begin position="273"/>
        <end position="278"/>
    </location>
    <ligand>
        <name>UDP-N-acetyl-alpha-D-glucosamine</name>
        <dbReference type="ChEBI" id="CHEBI:57705"/>
    </ligand>
</feature>
<dbReference type="EMBL" id="CP001801">
    <property type="protein sequence ID" value="ACX95307.1"/>
    <property type="molecule type" value="Genomic_DNA"/>
</dbReference>
<evidence type="ECO:0000259" key="11">
    <source>
        <dbReference type="Pfam" id="PF03033"/>
    </source>
</evidence>
<evidence type="ECO:0000256" key="6">
    <source>
        <dbReference type="ARBA" id="ARBA00022984"/>
    </source>
</evidence>
<dbReference type="UniPathway" id="UPA00219"/>
<evidence type="ECO:0000256" key="4">
    <source>
        <dbReference type="ARBA" id="ARBA00022679"/>
    </source>
</evidence>
<dbReference type="STRING" id="555778.Hneap_0450"/>
<evidence type="ECO:0000313" key="14">
    <source>
        <dbReference type="Proteomes" id="UP000009102"/>
    </source>
</evidence>
<keyword evidence="5 10" id="KW-0133">Cell shape</keyword>
<dbReference type="HAMAP" id="MF_00033">
    <property type="entry name" value="MurG"/>
    <property type="match status" value="1"/>
</dbReference>
<feature type="domain" description="Glycosyl transferase family 28 C-terminal" evidence="12">
    <location>
        <begin position="190"/>
        <end position="355"/>
    </location>
</feature>
<feature type="binding site" evidence="10">
    <location>
        <position position="196"/>
    </location>
    <ligand>
        <name>UDP-N-acetyl-alpha-D-glucosamine</name>
        <dbReference type="ChEBI" id="CHEBI:57705"/>
    </ligand>
</feature>
<keyword evidence="7 10" id="KW-0472">Membrane</keyword>
<protein>
    <recommendedName>
        <fullName evidence="10">UDP-N-acetylglucosamine--N-acetylmuramyl-(pentapeptide) pyrophosphoryl-undecaprenol N-acetylglucosamine transferase</fullName>
        <ecNumber evidence="10">2.4.1.227</ecNumber>
    </recommendedName>
    <alternativeName>
        <fullName evidence="10">Undecaprenyl-PP-MurNAc-pentapeptide-UDPGlcNAc GlcNAc transferase</fullName>
    </alternativeName>
</protein>
<feature type="binding site" evidence="10">
    <location>
        <position position="168"/>
    </location>
    <ligand>
        <name>UDP-N-acetyl-alpha-D-glucosamine</name>
        <dbReference type="ChEBI" id="CHEBI:57705"/>
    </ligand>
</feature>
<dbReference type="SUPFAM" id="SSF53756">
    <property type="entry name" value="UDP-Glycosyltransferase/glycogen phosphorylase"/>
    <property type="match status" value="1"/>
</dbReference>
<evidence type="ECO:0000256" key="9">
    <source>
        <dbReference type="ARBA" id="ARBA00023316"/>
    </source>
</evidence>
<comment type="pathway">
    <text evidence="10">Cell wall biogenesis; peptidoglycan biosynthesis.</text>
</comment>
<dbReference type="HOGENOM" id="CLU_037404_2_0_6"/>
<dbReference type="CDD" id="cd03785">
    <property type="entry name" value="GT28_MurG"/>
    <property type="match status" value="1"/>
</dbReference>
<evidence type="ECO:0000256" key="8">
    <source>
        <dbReference type="ARBA" id="ARBA00023306"/>
    </source>
</evidence>
<evidence type="ECO:0000313" key="13">
    <source>
        <dbReference type="EMBL" id="ACX95307.1"/>
    </source>
</evidence>
<comment type="subcellular location">
    <subcellularLocation>
        <location evidence="10">Cell inner membrane</location>
        <topology evidence="10">Peripheral membrane protein</topology>
        <orientation evidence="10">Cytoplasmic side</orientation>
    </subcellularLocation>
</comment>
<evidence type="ECO:0000256" key="2">
    <source>
        <dbReference type="ARBA" id="ARBA00022618"/>
    </source>
</evidence>
<keyword evidence="3 10" id="KW-0328">Glycosyltransferase</keyword>
<dbReference type="GO" id="GO:0051301">
    <property type="term" value="P:cell division"/>
    <property type="evidence" value="ECO:0007669"/>
    <property type="project" value="UniProtKB-KW"/>
</dbReference>
<reference evidence="13 14" key="1">
    <citation type="submission" date="2009-10" db="EMBL/GenBank/DDBJ databases">
        <title>Complete sequence of Halothiobacillus neapolitanus c2.</title>
        <authorList>
            <consortium name="US DOE Joint Genome Institute"/>
            <person name="Lucas S."/>
            <person name="Copeland A."/>
            <person name="Lapidus A."/>
            <person name="Glavina del Rio T."/>
            <person name="Tice H."/>
            <person name="Bruce D."/>
            <person name="Goodwin L."/>
            <person name="Pitluck S."/>
            <person name="Davenport K."/>
            <person name="Brettin T."/>
            <person name="Detter J.C."/>
            <person name="Han C."/>
            <person name="Tapia R."/>
            <person name="Larimer F."/>
            <person name="Land M."/>
            <person name="Hauser L."/>
            <person name="Kyrpides N."/>
            <person name="Mikhailova N."/>
            <person name="Kerfeld C."/>
            <person name="Cannon G."/>
            <person name="Heinhort S."/>
        </authorList>
    </citation>
    <scope>NUCLEOTIDE SEQUENCE [LARGE SCALE GENOMIC DNA]</scope>
    <source>
        <strain evidence="14">ATCC 23641 / c2</strain>
    </source>
</reference>
<evidence type="ECO:0000256" key="10">
    <source>
        <dbReference type="HAMAP-Rule" id="MF_00033"/>
    </source>
</evidence>
<feature type="binding site" evidence="10">
    <location>
        <position position="128"/>
    </location>
    <ligand>
        <name>UDP-N-acetyl-alpha-D-glucosamine</name>
        <dbReference type="ChEBI" id="CHEBI:57705"/>
    </ligand>
</feature>
<dbReference type="NCBIfam" id="TIGR01133">
    <property type="entry name" value="murG"/>
    <property type="match status" value="1"/>
</dbReference>
<dbReference type="EC" id="2.4.1.227" evidence="10"/>
<dbReference type="InterPro" id="IPR007235">
    <property type="entry name" value="Glyco_trans_28_C"/>
</dbReference>
<keyword evidence="10" id="KW-0997">Cell inner membrane</keyword>
<comment type="similarity">
    <text evidence="10">Belongs to the glycosyltransferase 28 family. MurG subfamily.</text>
</comment>
<proteinExistence type="inferred from homology"/>
<evidence type="ECO:0000256" key="1">
    <source>
        <dbReference type="ARBA" id="ARBA00022475"/>
    </source>
</evidence>
<dbReference type="PANTHER" id="PTHR21015:SF22">
    <property type="entry name" value="GLYCOSYLTRANSFERASE"/>
    <property type="match status" value="1"/>
</dbReference>
<dbReference type="GO" id="GO:0009252">
    <property type="term" value="P:peptidoglycan biosynthetic process"/>
    <property type="evidence" value="ECO:0007669"/>
    <property type="project" value="UniProtKB-UniRule"/>
</dbReference>
<name>D0KXY4_HALNC</name>
<dbReference type="CAZy" id="GT28">
    <property type="family name" value="Glycosyltransferase Family 28"/>
</dbReference>
<keyword evidence="9 10" id="KW-0961">Cell wall biogenesis/degradation</keyword>
<dbReference type="AlphaFoldDB" id="D0KXY4"/>
<dbReference type="OrthoDB" id="9808936at2"/>
<dbReference type="Pfam" id="PF04101">
    <property type="entry name" value="Glyco_tran_28_C"/>
    <property type="match status" value="1"/>
</dbReference>
<keyword evidence="2 10" id="KW-0132">Cell division</keyword>
<dbReference type="KEGG" id="hna:Hneap_0450"/>
<keyword evidence="4 10" id="KW-0808">Transferase</keyword>
<dbReference type="GO" id="GO:0005886">
    <property type="term" value="C:plasma membrane"/>
    <property type="evidence" value="ECO:0007669"/>
    <property type="project" value="UniProtKB-SubCell"/>
</dbReference>
<dbReference type="InterPro" id="IPR006009">
    <property type="entry name" value="GlcNAc_MurG"/>
</dbReference>
<dbReference type="InterPro" id="IPR004276">
    <property type="entry name" value="GlycoTrans_28_N"/>
</dbReference>
<feature type="binding site" evidence="10">
    <location>
        <begin position="16"/>
        <end position="18"/>
    </location>
    <ligand>
        <name>UDP-N-acetyl-alpha-D-glucosamine</name>
        <dbReference type="ChEBI" id="CHEBI:57705"/>
    </ligand>
</feature>
<keyword evidence="6 10" id="KW-0573">Peptidoglycan synthesis</keyword>
<feature type="binding site" evidence="10">
    <location>
        <position position="299"/>
    </location>
    <ligand>
        <name>UDP-N-acetyl-alpha-D-glucosamine</name>
        <dbReference type="ChEBI" id="CHEBI:57705"/>
    </ligand>
</feature>
<dbReference type="GO" id="GO:0051991">
    <property type="term" value="F:UDP-N-acetyl-D-glucosamine:N-acetylmuramoyl-L-alanyl-D-glutamyl-meso-2,6-diaminopimelyl-D-alanyl-D-alanine-diphosphoundecaprenol 4-beta-N-acetylglucosaminlytransferase activity"/>
    <property type="evidence" value="ECO:0007669"/>
    <property type="project" value="RHEA"/>
</dbReference>
<dbReference type="RefSeq" id="WP_012823343.1">
    <property type="nucleotide sequence ID" value="NC_013422.1"/>
</dbReference>
<dbReference type="GO" id="GO:0071555">
    <property type="term" value="P:cell wall organization"/>
    <property type="evidence" value="ECO:0007669"/>
    <property type="project" value="UniProtKB-KW"/>
</dbReference>
<evidence type="ECO:0000259" key="12">
    <source>
        <dbReference type="Pfam" id="PF04101"/>
    </source>
</evidence>
<keyword evidence="14" id="KW-1185">Reference proteome</keyword>
<feature type="domain" description="Glycosyltransferase family 28 N-terminal" evidence="11">
    <location>
        <begin position="10"/>
        <end position="145"/>
    </location>
</feature>
<organism evidence="13 14">
    <name type="scientific">Halothiobacillus neapolitanus (strain ATCC 23641 / DSM 15147 / CIP 104769 / NCIMB 8539 / c2)</name>
    <name type="common">Thiobacillus neapolitanus</name>
    <dbReference type="NCBI Taxonomy" id="555778"/>
    <lineage>
        <taxon>Bacteria</taxon>
        <taxon>Pseudomonadati</taxon>
        <taxon>Pseudomonadota</taxon>
        <taxon>Gammaproteobacteria</taxon>
        <taxon>Chromatiales</taxon>
        <taxon>Halothiobacillaceae</taxon>
        <taxon>Halothiobacillus</taxon>
    </lineage>
</organism>
<feature type="binding site" evidence="10">
    <location>
        <position position="254"/>
    </location>
    <ligand>
        <name>UDP-N-acetyl-alpha-D-glucosamine</name>
        <dbReference type="ChEBI" id="CHEBI:57705"/>
    </ligand>
</feature>
<accession>D0KXY4</accession>
<keyword evidence="1 10" id="KW-1003">Cell membrane</keyword>
<comment type="function">
    <text evidence="10">Cell wall formation. Catalyzes the transfer of a GlcNAc subunit on undecaprenyl-pyrophosphoryl-MurNAc-pentapeptide (lipid intermediate I) to form undecaprenyl-pyrophosphoryl-MurNAc-(pentapeptide)GlcNAc (lipid intermediate II).</text>
</comment>
<dbReference type="GO" id="GO:0005975">
    <property type="term" value="P:carbohydrate metabolic process"/>
    <property type="evidence" value="ECO:0007669"/>
    <property type="project" value="InterPro"/>
</dbReference>
<dbReference type="Gene3D" id="3.40.50.2000">
    <property type="entry name" value="Glycogen Phosphorylase B"/>
    <property type="match status" value="2"/>
</dbReference>
<dbReference type="PANTHER" id="PTHR21015">
    <property type="entry name" value="UDP-N-ACETYLGLUCOSAMINE--N-ACETYLMURAMYL-(PENTAPEPTIDE) PYROPHOSPHORYL-UNDECAPRENOL N-ACETYLGLUCOSAMINE TRANSFERASE 1"/>
    <property type="match status" value="1"/>
</dbReference>
<dbReference type="GO" id="GO:0050511">
    <property type="term" value="F:undecaprenyldiphospho-muramoylpentapeptide beta-N-acetylglucosaminyltransferase activity"/>
    <property type="evidence" value="ECO:0007669"/>
    <property type="project" value="UniProtKB-UniRule"/>
</dbReference>
<gene>
    <name evidence="10" type="primary">murG</name>
    <name evidence="13" type="ordered locus">Hneap_0450</name>
</gene>
<dbReference type="GO" id="GO:0008360">
    <property type="term" value="P:regulation of cell shape"/>
    <property type="evidence" value="ECO:0007669"/>
    <property type="project" value="UniProtKB-KW"/>
</dbReference>
<comment type="catalytic activity">
    <reaction evidence="10">
        <text>di-trans,octa-cis-undecaprenyl diphospho-N-acetyl-alpha-D-muramoyl-L-alanyl-D-glutamyl-meso-2,6-diaminopimeloyl-D-alanyl-D-alanine + UDP-N-acetyl-alpha-D-glucosamine = di-trans,octa-cis-undecaprenyl diphospho-[N-acetyl-alpha-D-glucosaminyl-(1-&gt;4)]-N-acetyl-alpha-D-muramoyl-L-alanyl-D-glutamyl-meso-2,6-diaminopimeloyl-D-alanyl-D-alanine + UDP + H(+)</text>
        <dbReference type="Rhea" id="RHEA:31227"/>
        <dbReference type="ChEBI" id="CHEBI:15378"/>
        <dbReference type="ChEBI" id="CHEBI:57705"/>
        <dbReference type="ChEBI" id="CHEBI:58223"/>
        <dbReference type="ChEBI" id="CHEBI:61387"/>
        <dbReference type="ChEBI" id="CHEBI:61388"/>
        <dbReference type="EC" id="2.4.1.227"/>
    </reaction>
</comment>
<dbReference type="Proteomes" id="UP000009102">
    <property type="component" value="Chromosome"/>
</dbReference>
<dbReference type="Pfam" id="PF03033">
    <property type="entry name" value="Glyco_transf_28"/>
    <property type="match status" value="1"/>
</dbReference>
<evidence type="ECO:0000256" key="3">
    <source>
        <dbReference type="ARBA" id="ARBA00022676"/>
    </source>
</evidence>
<evidence type="ECO:0000256" key="7">
    <source>
        <dbReference type="ARBA" id="ARBA00023136"/>
    </source>
</evidence>
<keyword evidence="8 10" id="KW-0131">Cell cycle</keyword>
<dbReference type="eggNOG" id="COG0707">
    <property type="taxonomic scope" value="Bacteria"/>
</dbReference>
<evidence type="ECO:0000256" key="5">
    <source>
        <dbReference type="ARBA" id="ARBA00022960"/>
    </source>
</evidence>